<dbReference type="AlphaFoldDB" id="A0AB73TLI0"/>
<organism evidence="1 2">
    <name type="scientific">Enterococcus faecium</name>
    <name type="common">Streptococcus faecium</name>
    <dbReference type="NCBI Taxonomy" id="1352"/>
    <lineage>
        <taxon>Bacteria</taxon>
        <taxon>Bacillati</taxon>
        <taxon>Bacillota</taxon>
        <taxon>Bacilli</taxon>
        <taxon>Lactobacillales</taxon>
        <taxon>Enterococcaceae</taxon>
        <taxon>Enterococcus</taxon>
    </lineage>
</organism>
<accession>A0AB73TLI0</accession>
<protein>
    <submittedName>
        <fullName evidence="1">Uncharacterized protein</fullName>
    </submittedName>
</protein>
<comment type="caution">
    <text evidence="1">The sequence shown here is derived from an EMBL/GenBank/DDBJ whole genome shotgun (WGS) entry which is preliminary data.</text>
</comment>
<dbReference type="EMBL" id="QHGU01000178">
    <property type="protein sequence ID" value="PZM52319.1"/>
    <property type="molecule type" value="Genomic_DNA"/>
</dbReference>
<evidence type="ECO:0000313" key="2">
    <source>
        <dbReference type="Proteomes" id="UP000249070"/>
    </source>
</evidence>
<sequence length="61" mass="7249">MNTVYKEVVKSAFFPASINPFKKQLRKFPQLFFCFILLPITRCNDYLKALQFLVEETKLDD</sequence>
<gene>
    <name evidence="1" type="ORF">DKP91_15570</name>
</gene>
<proteinExistence type="predicted"/>
<dbReference type="Proteomes" id="UP000249070">
    <property type="component" value="Unassembled WGS sequence"/>
</dbReference>
<name>A0AB73TLI0_ENTFC</name>
<reference evidence="1 2" key="1">
    <citation type="submission" date="2018-05" db="EMBL/GenBank/DDBJ databases">
        <title>Vancomycin-resistant Enterococcus faecium strain from Chelyabinsk, Russia.</title>
        <authorList>
            <person name="Gostev V."/>
            <person name="Goncharov A."/>
            <person name="Kolodzhieva V."/>
            <person name="Suvorov A."/>
            <person name="Sidorenko S."/>
            <person name="Zueva L."/>
        </authorList>
    </citation>
    <scope>NUCLEOTIDE SEQUENCE [LARGE SCALE GENOMIC DNA]</scope>
    <source>
        <strain evidence="1 2">20</strain>
    </source>
</reference>
<evidence type="ECO:0000313" key="1">
    <source>
        <dbReference type="EMBL" id="PZM52319.1"/>
    </source>
</evidence>